<proteinExistence type="predicted"/>
<name>A0A841PXB9_9BACL</name>
<comment type="caution">
    <text evidence="1">The sequence shown here is derived from an EMBL/GenBank/DDBJ whole genome shotgun (WGS) entry which is preliminary data.</text>
</comment>
<gene>
    <name evidence="1" type="ORF">HNR44_000564</name>
</gene>
<reference evidence="1 2" key="1">
    <citation type="submission" date="2020-08" db="EMBL/GenBank/DDBJ databases">
        <title>Genomic Encyclopedia of Type Strains, Phase IV (KMG-IV): sequencing the most valuable type-strain genomes for metagenomic binning, comparative biology and taxonomic classification.</title>
        <authorList>
            <person name="Goeker M."/>
        </authorList>
    </citation>
    <scope>NUCLEOTIDE SEQUENCE [LARGE SCALE GENOMIC DNA]</scope>
    <source>
        <strain evidence="1 2">DSM 21769</strain>
    </source>
</reference>
<dbReference type="EC" id="1.1.1.100" evidence="1"/>
<dbReference type="InterPro" id="IPR036291">
    <property type="entry name" value="NAD(P)-bd_dom_sf"/>
</dbReference>
<dbReference type="SUPFAM" id="SSF51735">
    <property type="entry name" value="NAD(P)-binding Rossmann-fold domains"/>
    <property type="match status" value="1"/>
</dbReference>
<evidence type="ECO:0000313" key="2">
    <source>
        <dbReference type="Proteomes" id="UP000568839"/>
    </source>
</evidence>
<accession>A0A841PXB9</accession>
<organism evidence="1 2">
    <name type="scientific">Geomicrobium halophilum</name>
    <dbReference type="NCBI Taxonomy" id="549000"/>
    <lineage>
        <taxon>Bacteria</taxon>
        <taxon>Bacillati</taxon>
        <taxon>Bacillota</taxon>
        <taxon>Bacilli</taxon>
        <taxon>Bacillales</taxon>
        <taxon>Geomicrobium</taxon>
    </lineage>
</organism>
<sequence>MNLKLTNKVAIILASSDGLGKASALEFASEGAQVIISSRN</sequence>
<dbReference type="Proteomes" id="UP000568839">
    <property type="component" value="Unassembled WGS sequence"/>
</dbReference>
<protein>
    <submittedName>
        <fullName evidence="1">3-oxoacyl-[acyl-carrier protein] reductase</fullName>
        <ecNumber evidence="1">1.1.1.100</ecNumber>
    </submittedName>
</protein>
<keyword evidence="1" id="KW-0560">Oxidoreductase</keyword>
<dbReference type="GO" id="GO:0004316">
    <property type="term" value="F:3-oxoacyl-[acyl-carrier-protein] reductase (NADPH) activity"/>
    <property type="evidence" value="ECO:0007669"/>
    <property type="project" value="UniProtKB-EC"/>
</dbReference>
<evidence type="ECO:0000313" key="1">
    <source>
        <dbReference type="EMBL" id="MBB6448615.1"/>
    </source>
</evidence>
<keyword evidence="2" id="KW-1185">Reference proteome</keyword>
<dbReference type="Gene3D" id="3.40.50.720">
    <property type="entry name" value="NAD(P)-binding Rossmann-like Domain"/>
    <property type="match status" value="1"/>
</dbReference>
<dbReference type="EMBL" id="JACHHJ010000001">
    <property type="protein sequence ID" value="MBB6448615.1"/>
    <property type="molecule type" value="Genomic_DNA"/>
</dbReference>
<dbReference type="AlphaFoldDB" id="A0A841PXB9"/>